<comment type="caution">
    <text evidence="1">The sequence shown here is derived from an EMBL/GenBank/DDBJ whole genome shotgun (WGS) entry which is preliminary data.</text>
</comment>
<reference evidence="1 2" key="1">
    <citation type="journal article" date="2013" name="Syst. Appl. Microbiol.">
        <title>Phylogenetic position and virulence apparatus of the pear flower necrosis pathogen Erwinia piriflorinigrans CFBP 5888T as assessed by comparative genomics.</title>
        <authorList>
            <person name="Smits T.H."/>
            <person name="Rezzonico F."/>
            <person name="Lopez M.M."/>
            <person name="Blom J."/>
            <person name="Goesmann A."/>
            <person name="Frey J.E."/>
            <person name="Duffy B."/>
        </authorList>
    </citation>
    <scope>NUCLEOTIDE SEQUENCE [LARGE SCALE GENOMIC DNA]</scope>
    <source>
        <strain evidence="2">CFBP5888</strain>
    </source>
</reference>
<keyword evidence="2" id="KW-1185">Reference proteome</keyword>
<evidence type="ECO:0000313" key="1">
    <source>
        <dbReference type="EMBL" id="CCG86102.1"/>
    </source>
</evidence>
<proteinExistence type="predicted"/>
<evidence type="ECO:0000313" key="2">
    <source>
        <dbReference type="Proteomes" id="UP000018217"/>
    </source>
</evidence>
<dbReference type="Proteomes" id="UP000018217">
    <property type="component" value="Unassembled WGS sequence"/>
</dbReference>
<gene>
    <name evidence="1" type="ORF">EPIR_0737</name>
</gene>
<accession>V5Z4A1</accession>
<sequence>MGLLFSAADSWLSVGDTRVIHTAVAVKFMFG</sequence>
<dbReference type="EMBL" id="CAHS01000006">
    <property type="protein sequence ID" value="CCG86102.1"/>
    <property type="molecule type" value="Genomic_DNA"/>
</dbReference>
<dbReference type="AlphaFoldDB" id="V5Z4A1"/>
<protein>
    <submittedName>
        <fullName evidence="1">Uncharacterized protein</fullName>
    </submittedName>
</protein>
<dbReference type="STRING" id="1161919.EPIR_0737"/>
<organism evidence="1 2">
    <name type="scientific">Erwinia piriflorinigrans CFBP 5888</name>
    <dbReference type="NCBI Taxonomy" id="1161919"/>
    <lineage>
        <taxon>Bacteria</taxon>
        <taxon>Pseudomonadati</taxon>
        <taxon>Pseudomonadota</taxon>
        <taxon>Gammaproteobacteria</taxon>
        <taxon>Enterobacterales</taxon>
        <taxon>Erwiniaceae</taxon>
        <taxon>Erwinia</taxon>
    </lineage>
</organism>
<name>V5Z4A1_9GAMM</name>